<dbReference type="InterPro" id="IPR027417">
    <property type="entry name" value="P-loop_NTPase"/>
</dbReference>
<dbReference type="GO" id="GO:0043565">
    <property type="term" value="F:sequence-specific DNA binding"/>
    <property type="evidence" value="ECO:0007669"/>
    <property type="project" value="InterPro"/>
</dbReference>
<dbReference type="PROSITE" id="PS50045">
    <property type="entry name" value="SIGMA54_INTERACT_4"/>
    <property type="match status" value="1"/>
</dbReference>
<feature type="region of interest" description="Disordered" evidence="7">
    <location>
        <begin position="422"/>
        <end position="442"/>
    </location>
</feature>
<reference evidence="10 11" key="1">
    <citation type="submission" date="2019-02" db="EMBL/GenBank/DDBJ databases">
        <title>Deep-cultivation of Planctomycetes and their phenomic and genomic characterization uncovers novel biology.</title>
        <authorList>
            <person name="Wiegand S."/>
            <person name="Jogler M."/>
            <person name="Boedeker C."/>
            <person name="Pinto D."/>
            <person name="Vollmers J."/>
            <person name="Rivas-Marin E."/>
            <person name="Kohn T."/>
            <person name="Peeters S.H."/>
            <person name="Heuer A."/>
            <person name="Rast P."/>
            <person name="Oberbeckmann S."/>
            <person name="Bunk B."/>
            <person name="Jeske O."/>
            <person name="Meyerdierks A."/>
            <person name="Storesund J.E."/>
            <person name="Kallscheuer N."/>
            <person name="Luecker S."/>
            <person name="Lage O.M."/>
            <person name="Pohl T."/>
            <person name="Merkel B.J."/>
            <person name="Hornburger P."/>
            <person name="Mueller R.-W."/>
            <person name="Bruemmer F."/>
            <person name="Labrenz M."/>
            <person name="Spormann A.M."/>
            <person name="Op den Camp H."/>
            <person name="Overmann J."/>
            <person name="Amann R."/>
            <person name="Jetten M.S.M."/>
            <person name="Mascher T."/>
            <person name="Medema M.H."/>
            <person name="Devos D.P."/>
            <person name="Kaster A.-K."/>
            <person name="Ovreas L."/>
            <person name="Rohde M."/>
            <person name="Galperin M.Y."/>
            <person name="Jogler C."/>
        </authorList>
    </citation>
    <scope>NUCLEOTIDE SEQUENCE [LARGE SCALE GENOMIC DNA]</scope>
    <source>
        <strain evidence="10 11">KS4</strain>
    </source>
</reference>
<feature type="modified residue" description="4-aspartylphosphate" evidence="6">
    <location>
        <position position="59"/>
    </location>
</feature>
<keyword evidence="1" id="KW-0547">Nucleotide-binding</keyword>
<dbReference type="InterPro" id="IPR025944">
    <property type="entry name" value="Sigma_54_int_dom_CS"/>
</dbReference>
<evidence type="ECO:0000259" key="8">
    <source>
        <dbReference type="PROSITE" id="PS50045"/>
    </source>
</evidence>
<proteinExistence type="predicted"/>
<dbReference type="SUPFAM" id="SSF52540">
    <property type="entry name" value="P-loop containing nucleoside triphosphate hydrolases"/>
    <property type="match status" value="1"/>
</dbReference>
<dbReference type="PROSITE" id="PS00688">
    <property type="entry name" value="SIGMA54_INTERACT_3"/>
    <property type="match status" value="1"/>
</dbReference>
<dbReference type="InterPro" id="IPR025662">
    <property type="entry name" value="Sigma_54_int_dom_ATP-bd_1"/>
</dbReference>
<dbReference type="InterPro" id="IPR009057">
    <property type="entry name" value="Homeodomain-like_sf"/>
</dbReference>
<gene>
    <name evidence="10" type="primary">luxO</name>
    <name evidence="10" type="ORF">KS4_00570</name>
</gene>
<dbReference type="SMART" id="SM00382">
    <property type="entry name" value="AAA"/>
    <property type="match status" value="1"/>
</dbReference>
<dbReference type="EMBL" id="CP036425">
    <property type="protein sequence ID" value="QDU32029.1"/>
    <property type="molecule type" value="Genomic_DNA"/>
</dbReference>
<dbReference type="InterPro" id="IPR003593">
    <property type="entry name" value="AAA+_ATPase"/>
</dbReference>
<dbReference type="SUPFAM" id="SSF46689">
    <property type="entry name" value="Homeodomain-like"/>
    <property type="match status" value="1"/>
</dbReference>
<dbReference type="GO" id="GO:0006355">
    <property type="term" value="P:regulation of DNA-templated transcription"/>
    <property type="evidence" value="ECO:0007669"/>
    <property type="project" value="InterPro"/>
</dbReference>
<dbReference type="InterPro" id="IPR011006">
    <property type="entry name" value="CheY-like_superfamily"/>
</dbReference>
<dbReference type="Gene3D" id="1.10.8.60">
    <property type="match status" value="1"/>
</dbReference>
<sequence>MSQTPIINVLLIDDDVQIHRLVRFMLRKIPVQLTCAYSFEQAQKAFPSNNPSANVVLLDYRLGDETSLDLIAPLHAANPDAPVILLTAHDTPDLIVNAMRSGAFDFLSKPIKEHILIQTISRAIEHYHLIETVKDPDHISAATHTNARYEGILGRSEQMQKLFHMISKVAPTDVAVLIHGESGTGKELIAHAIHNRSHRVPNPMIALNTAALPATLIESMLFGHEKGAFTGADRMRTGACEDADTGTLFLDEVTEMPLELQPKILRFAQEHKFNRLGSTVVHTADVRLISATNRHPLEEVLNHRFREDLYYRLSVIPIEVPPLRNRDGDIPLIAMHALYDYSEKYGKSFNEISSAALAAIEHYRWPGNVRELLNTIERVVVLNDATTLELDMLPHDILHPMEQPSVKSESNNSESLQSIKEHTDTFPSPTTPALPYNPDHAKKPEDIVPIAELERRAIEHAIQLCQGSPGKAAKHLEISEATIYRKIKSYGLRNPDQLS</sequence>
<dbReference type="GO" id="GO:0005524">
    <property type="term" value="F:ATP binding"/>
    <property type="evidence" value="ECO:0007669"/>
    <property type="project" value="UniProtKB-KW"/>
</dbReference>
<organism evidence="10 11">
    <name type="scientific">Poriferisphaera corsica</name>
    <dbReference type="NCBI Taxonomy" id="2528020"/>
    <lineage>
        <taxon>Bacteria</taxon>
        <taxon>Pseudomonadati</taxon>
        <taxon>Planctomycetota</taxon>
        <taxon>Phycisphaerae</taxon>
        <taxon>Phycisphaerales</taxon>
        <taxon>Phycisphaeraceae</taxon>
        <taxon>Poriferisphaera</taxon>
    </lineage>
</organism>
<evidence type="ECO:0000259" key="9">
    <source>
        <dbReference type="PROSITE" id="PS50110"/>
    </source>
</evidence>
<evidence type="ECO:0000256" key="1">
    <source>
        <dbReference type="ARBA" id="ARBA00022741"/>
    </source>
</evidence>
<dbReference type="CDD" id="cd00156">
    <property type="entry name" value="REC"/>
    <property type="match status" value="1"/>
</dbReference>
<feature type="domain" description="Sigma-54 factor interaction" evidence="8">
    <location>
        <begin position="152"/>
        <end position="381"/>
    </location>
</feature>
<dbReference type="KEGG" id="pcor:KS4_00570"/>
<dbReference type="InterPro" id="IPR001789">
    <property type="entry name" value="Sig_transdc_resp-reg_receiver"/>
</dbReference>
<dbReference type="Gene3D" id="3.40.50.300">
    <property type="entry name" value="P-loop containing nucleotide triphosphate hydrolases"/>
    <property type="match status" value="1"/>
</dbReference>
<evidence type="ECO:0000256" key="3">
    <source>
        <dbReference type="ARBA" id="ARBA00023015"/>
    </source>
</evidence>
<name>A0A517YP84_9BACT</name>
<keyword evidence="2" id="KW-0067">ATP-binding</keyword>
<dbReference type="InterPro" id="IPR002078">
    <property type="entry name" value="Sigma_54_int"/>
</dbReference>
<dbReference type="Pfam" id="PF02954">
    <property type="entry name" value="HTH_8"/>
    <property type="match status" value="1"/>
</dbReference>
<dbReference type="PROSITE" id="PS00675">
    <property type="entry name" value="SIGMA54_INTERACT_1"/>
    <property type="match status" value="1"/>
</dbReference>
<dbReference type="OrthoDB" id="9803970at2"/>
<dbReference type="Pfam" id="PF00158">
    <property type="entry name" value="Sigma54_activat"/>
    <property type="match status" value="1"/>
</dbReference>
<dbReference type="InterPro" id="IPR058031">
    <property type="entry name" value="AAA_lid_NorR"/>
</dbReference>
<dbReference type="Proteomes" id="UP000317369">
    <property type="component" value="Chromosome"/>
</dbReference>
<dbReference type="PANTHER" id="PTHR32071">
    <property type="entry name" value="TRANSCRIPTIONAL REGULATORY PROTEIN"/>
    <property type="match status" value="1"/>
</dbReference>
<evidence type="ECO:0000256" key="7">
    <source>
        <dbReference type="SAM" id="MobiDB-lite"/>
    </source>
</evidence>
<dbReference type="Pfam" id="PF25601">
    <property type="entry name" value="AAA_lid_14"/>
    <property type="match status" value="1"/>
</dbReference>
<keyword evidence="3" id="KW-0805">Transcription regulation</keyword>
<dbReference type="AlphaFoldDB" id="A0A517YP84"/>
<keyword evidence="6" id="KW-0597">Phosphoprotein</keyword>
<dbReference type="GO" id="GO:0000160">
    <property type="term" value="P:phosphorelay signal transduction system"/>
    <property type="evidence" value="ECO:0007669"/>
    <property type="project" value="InterPro"/>
</dbReference>
<dbReference type="SMART" id="SM00448">
    <property type="entry name" value="REC"/>
    <property type="match status" value="1"/>
</dbReference>
<dbReference type="Gene3D" id="1.10.10.60">
    <property type="entry name" value="Homeodomain-like"/>
    <property type="match status" value="1"/>
</dbReference>
<dbReference type="Gene3D" id="3.40.50.2300">
    <property type="match status" value="1"/>
</dbReference>
<dbReference type="FunFam" id="3.40.50.300:FF:000006">
    <property type="entry name" value="DNA-binding transcriptional regulator NtrC"/>
    <property type="match status" value="1"/>
</dbReference>
<accession>A0A517YP84</accession>
<evidence type="ECO:0000313" key="11">
    <source>
        <dbReference type="Proteomes" id="UP000317369"/>
    </source>
</evidence>
<dbReference type="InterPro" id="IPR002197">
    <property type="entry name" value="HTH_Fis"/>
</dbReference>
<evidence type="ECO:0000256" key="6">
    <source>
        <dbReference type="PROSITE-ProRule" id="PRU00169"/>
    </source>
</evidence>
<keyword evidence="5" id="KW-0804">Transcription</keyword>
<evidence type="ECO:0000256" key="2">
    <source>
        <dbReference type="ARBA" id="ARBA00022840"/>
    </source>
</evidence>
<dbReference type="RefSeq" id="WP_145072919.1">
    <property type="nucleotide sequence ID" value="NZ_CP036425.1"/>
</dbReference>
<dbReference type="SUPFAM" id="SSF52172">
    <property type="entry name" value="CheY-like"/>
    <property type="match status" value="1"/>
</dbReference>
<keyword evidence="4" id="KW-0238">DNA-binding</keyword>
<dbReference type="Pfam" id="PF00072">
    <property type="entry name" value="Response_reg"/>
    <property type="match status" value="1"/>
</dbReference>
<feature type="domain" description="Response regulatory" evidence="9">
    <location>
        <begin position="8"/>
        <end position="124"/>
    </location>
</feature>
<protein>
    <submittedName>
        <fullName evidence="10">Regulatory protein LuxO</fullName>
    </submittedName>
</protein>
<dbReference type="PANTHER" id="PTHR32071:SF117">
    <property type="entry name" value="PTS-DEPENDENT DIHYDROXYACETONE KINASE OPERON REGULATORY PROTEIN-RELATED"/>
    <property type="match status" value="1"/>
</dbReference>
<evidence type="ECO:0000256" key="4">
    <source>
        <dbReference type="ARBA" id="ARBA00023125"/>
    </source>
</evidence>
<evidence type="ECO:0000256" key="5">
    <source>
        <dbReference type="ARBA" id="ARBA00023163"/>
    </source>
</evidence>
<evidence type="ECO:0000313" key="10">
    <source>
        <dbReference type="EMBL" id="QDU32029.1"/>
    </source>
</evidence>
<dbReference type="CDD" id="cd00009">
    <property type="entry name" value="AAA"/>
    <property type="match status" value="1"/>
</dbReference>
<dbReference type="PROSITE" id="PS50110">
    <property type="entry name" value="RESPONSE_REGULATORY"/>
    <property type="match status" value="1"/>
</dbReference>
<keyword evidence="11" id="KW-1185">Reference proteome</keyword>